<feature type="compositionally biased region" description="Polar residues" evidence="4">
    <location>
        <begin position="503"/>
        <end position="515"/>
    </location>
</feature>
<evidence type="ECO:0000259" key="5">
    <source>
        <dbReference type="Pfam" id="PF25917"/>
    </source>
</evidence>
<dbReference type="SUPFAM" id="SSF111369">
    <property type="entry name" value="HlyD-like secretion proteins"/>
    <property type="match status" value="1"/>
</dbReference>
<protein>
    <submittedName>
        <fullName evidence="6">HlyD family secretion protein</fullName>
    </submittedName>
</protein>
<comment type="subcellular location">
    <subcellularLocation>
        <location evidence="1">Cell envelope</location>
    </subcellularLocation>
</comment>
<reference evidence="6 7" key="1">
    <citation type="submission" date="2017-10" db="EMBL/GenBank/DDBJ databases">
        <title>Sequencing the genomes of 1000 actinobacteria strains.</title>
        <authorList>
            <person name="Klenk H.-P."/>
        </authorList>
    </citation>
    <scope>NUCLEOTIDE SEQUENCE [LARGE SCALE GENOMIC DNA]</scope>
    <source>
        <strain evidence="6 7">DSM 15597</strain>
    </source>
</reference>
<dbReference type="Gene3D" id="2.40.30.170">
    <property type="match status" value="1"/>
</dbReference>
<dbReference type="AlphaFoldDB" id="A0A2A9CT98"/>
<dbReference type="Gene3D" id="2.40.50.100">
    <property type="match status" value="2"/>
</dbReference>
<dbReference type="InterPro" id="IPR050465">
    <property type="entry name" value="UPF0194_transport"/>
</dbReference>
<evidence type="ECO:0000256" key="1">
    <source>
        <dbReference type="ARBA" id="ARBA00004196"/>
    </source>
</evidence>
<gene>
    <name evidence="6" type="ORF">ATK74_1841</name>
</gene>
<dbReference type="Pfam" id="PF25917">
    <property type="entry name" value="BSH_RND"/>
    <property type="match status" value="1"/>
</dbReference>
<feature type="compositionally biased region" description="Low complexity" evidence="4">
    <location>
        <begin position="185"/>
        <end position="206"/>
    </location>
</feature>
<evidence type="ECO:0000256" key="2">
    <source>
        <dbReference type="ARBA" id="ARBA00023054"/>
    </source>
</evidence>
<feature type="compositionally biased region" description="Low complexity" evidence="4">
    <location>
        <begin position="481"/>
        <end position="491"/>
    </location>
</feature>
<name>A0A2A9CT98_9ACTN</name>
<dbReference type="Gene3D" id="2.40.420.20">
    <property type="match status" value="1"/>
</dbReference>
<accession>A0A2A9CT98</accession>
<evidence type="ECO:0000256" key="4">
    <source>
        <dbReference type="SAM" id="MobiDB-lite"/>
    </source>
</evidence>
<organism evidence="6 7">
    <name type="scientific">Propionicimonas paludicola</name>
    <dbReference type="NCBI Taxonomy" id="185243"/>
    <lineage>
        <taxon>Bacteria</taxon>
        <taxon>Bacillati</taxon>
        <taxon>Actinomycetota</taxon>
        <taxon>Actinomycetes</taxon>
        <taxon>Propionibacteriales</taxon>
        <taxon>Nocardioidaceae</taxon>
        <taxon>Propionicimonas</taxon>
    </lineage>
</organism>
<comment type="caution">
    <text evidence="6">The sequence shown here is derived from an EMBL/GenBank/DDBJ whole genome shotgun (WGS) entry which is preliminary data.</text>
</comment>
<sequence>MKLGRIKAILGIGVGLAVVVAGGIYLSQASAATSLRYVTAEAGTGDVTQTYTATGAVTRKNTAKASFSVSGTVESIAVAVGDTVKAGDTLAVLNTSDLQLAVLNASTAVAQAEASLYAAKHPTSTASSGGSGGTTGLVVNPAVLTAATSRVNRAVMDEAARCDAILASLGGGAGPTSVSPSGANSQAGAEPSASASPSATASPLSTVTPAEISDADLTACANARAEVTAANANLQGLIAKLTAHGGSTPKKTTSSTKVSKSAVAKAQAALLQAEQNLSTAKANRAKATLVAPISGTVGTVGLTVGASGSSGSITIVGSGNAELTFELPVKTRQLVKVGQSVTVAPAGSTTTLSGKITAIAALATSGTSGDTATYTTTALIEDPTGRLPSGSKAGVTIPVKAVTGVVRVPASAVTPTGTGAATVQVVTSAAAPTAKTTQVSTGAVGGGWVEISSGLEAGSMVVLADNTAEIPANQTNRRRTTTTSTSGTAATTGGGQSGSGTSVPSAQPSATTTGR</sequence>
<evidence type="ECO:0000313" key="7">
    <source>
        <dbReference type="Proteomes" id="UP000226079"/>
    </source>
</evidence>
<dbReference type="Gene3D" id="1.10.287.470">
    <property type="entry name" value="Helix hairpin bin"/>
    <property type="match status" value="1"/>
</dbReference>
<dbReference type="RefSeq" id="WP_169923799.1">
    <property type="nucleotide sequence ID" value="NZ_PDJC01000001.1"/>
</dbReference>
<feature type="coiled-coil region" evidence="3">
    <location>
        <begin position="220"/>
        <end position="283"/>
    </location>
</feature>
<dbReference type="Proteomes" id="UP000226079">
    <property type="component" value="Unassembled WGS sequence"/>
</dbReference>
<feature type="region of interest" description="Disordered" evidence="4">
    <location>
        <begin position="468"/>
        <end position="515"/>
    </location>
</feature>
<evidence type="ECO:0000256" key="3">
    <source>
        <dbReference type="SAM" id="Coils"/>
    </source>
</evidence>
<feature type="region of interest" description="Disordered" evidence="4">
    <location>
        <begin position="173"/>
        <end position="206"/>
    </location>
</feature>
<dbReference type="InterPro" id="IPR058625">
    <property type="entry name" value="MdtA-like_BSH"/>
</dbReference>
<keyword evidence="2 3" id="KW-0175">Coiled coil</keyword>
<dbReference type="PANTHER" id="PTHR32347">
    <property type="entry name" value="EFFLUX SYSTEM COMPONENT YKNX-RELATED"/>
    <property type="match status" value="1"/>
</dbReference>
<dbReference type="GO" id="GO:0030313">
    <property type="term" value="C:cell envelope"/>
    <property type="evidence" value="ECO:0007669"/>
    <property type="project" value="UniProtKB-SubCell"/>
</dbReference>
<keyword evidence="7" id="KW-1185">Reference proteome</keyword>
<proteinExistence type="predicted"/>
<dbReference type="EMBL" id="PDJC01000001">
    <property type="protein sequence ID" value="PFG17275.1"/>
    <property type="molecule type" value="Genomic_DNA"/>
</dbReference>
<dbReference type="PANTHER" id="PTHR32347:SF23">
    <property type="entry name" value="BLL5650 PROTEIN"/>
    <property type="match status" value="1"/>
</dbReference>
<feature type="domain" description="Multidrug resistance protein MdtA-like barrel-sandwich hybrid" evidence="5">
    <location>
        <begin position="67"/>
        <end position="312"/>
    </location>
</feature>
<evidence type="ECO:0000313" key="6">
    <source>
        <dbReference type="EMBL" id="PFG17275.1"/>
    </source>
</evidence>